<dbReference type="EMBL" id="CM009305">
    <property type="protein sequence ID" value="KAI9380140.1"/>
    <property type="molecule type" value="Genomic_DNA"/>
</dbReference>
<keyword evidence="2" id="KW-1185">Reference proteome</keyword>
<protein>
    <submittedName>
        <fullName evidence="1">Uncharacterized protein</fullName>
    </submittedName>
</protein>
<reference evidence="1 2" key="1">
    <citation type="journal article" date="2006" name="Science">
        <title>The genome of black cottonwood, Populus trichocarpa (Torr. &amp; Gray).</title>
        <authorList>
            <person name="Tuskan G.A."/>
            <person name="Difazio S."/>
            <person name="Jansson S."/>
            <person name="Bohlmann J."/>
            <person name="Grigoriev I."/>
            <person name="Hellsten U."/>
            <person name="Putnam N."/>
            <person name="Ralph S."/>
            <person name="Rombauts S."/>
            <person name="Salamov A."/>
            <person name="Schein J."/>
            <person name="Sterck L."/>
            <person name="Aerts A."/>
            <person name="Bhalerao R.R."/>
            <person name="Bhalerao R.P."/>
            <person name="Blaudez D."/>
            <person name="Boerjan W."/>
            <person name="Brun A."/>
            <person name="Brunner A."/>
            <person name="Busov V."/>
            <person name="Campbell M."/>
            <person name="Carlson J."/>
            <person name="Chalot M."/>
            <person name="Chapman J."/>
            <person name="Chen G.L."/>
            <person name="Cooper D."/>
            <person name="Coutinho P.M."/>
            <person name="Couturier J."/>
            <person name="Covert S."/>
            <person name="Cronk Q."/>
            <person name="Cunningham R."/>
            <person name="Davis J."/>
            <person name="Degroeve S."/>
            <person name="Dejardin A."/>
            <person name="Depamphilis C."/>
            <person name="Detter J."/>
            <person name="Dirks B."/>
            <person name="Dubchak I."/>
            <person name="Duplessis S."/>
            <person name="Ehlting J."/>
            <person name="Ellis B."/>
            <person name="Gendler K."/>
            <person name="Goodstein D."/>
            <person name="Gribskov M."/>
            <person name="Grimwood J."/>
            <person name="Groover A."/>
            <person name="Gunter L."/>
            <person name="Hamberger B."/>
            <person name="Heinze B."/>
            <person name="Helariutta Y."/>
            <person name="Henrissat B."/>
            <person name="Holligan D."/>
            <person name="Holt R."/>
            <person name="Huang W."/>
            <person name="Islam-Faridi N."/>
            <person name="Jones S."/>
            <person name="Jones-Rhoades M."/>
            <person name="Jorgensen R."/>
            <person name="Joshi C."/>
            <person name="Kangasjarvi J."/>
            <person name="Karlsson J."/>
            <person name="Kelleher C."/>
            <person name="Kirkpatrick R."/>
            <person name="Kirst M."/>
            <person name="Kohler A."/>
            <person name="Kalluri U."/>
            <person name="Larimer F."/>
            <person name="Leebens-Mack J."/>
            <person name="Leple J.C."/>
            <person name="Locascio P."/>
            <person name="Lou Y."/>
            <person name="Lucas S."/>
            <person name="Martin F."/>
            <person name="Montanini B."/>
            <person name="Napoli C."/>
            <person name="Nelson D.R."/>
            <person name="Nelson C."/>
            <person name="Nieminen K."/>
            <person name="Nilsson O."/>
            <person name="Pereda V."/>
            <person name="Peter G."/>
            <person name="Philippe R."/>
            <person name="Pilate G."/>
            <person name="Poliakov A."/>
            <person name="Razumovskaya J."/>
            <person name="Richardson P."/>
            <person name="Rinaldi C."/>
            <person name="Ritland K."/>
            <person name="Rouze P."/>
            <person name="Ryaboy D."/>
            <person name="Schmutz J."/>
            <person name="Schrader J."/>
            <person name="Segerman B."/>
            <person name="Shin H."/>
            <person name="Siddiqui A."/>
            <person name="Sterky F."/>
            <person name="Terry A."/>
            <person name="Tsai C.J."/>
            <person name="Uberbacher E."/>
            <person name="Unneberg P."/>
            <person name="Vahala J."/>
            <person name="Wall K."/>
            <person name="Wessler S."/>
            <person name="Yang G."/>
            <person name="Yin T."/>
            <person name="Douglas C."/>
            <person name="Marra M."/>
            <person name="Sandberg G."/>
            <person name="Van de Peer Y."/>
            <person name="Rokhsar D."/>
        </authorList>
    </citation>
    <scope>NUCLEOTIDE SEQUENCE [LARGE SCALE GENOMIC DNA]</scope>
    <source>
        <strain evidence="2">cv. Nisqually</strain>
    </source>
</reference>
<sequence>MNAASSVTTQDSLINSYYLIEDSLQSWDSFSPSFFLSQLHAINLVLTSLPDLPLLNAVHYLFQSYFLYSSVL</sequence>
<gene>
    <name evidence="1" type="ORF">POPTR_016G040401v4</name>
</gene>
<organism evidence="1 2">
    <name type="scientific">Populus trichocarpa</name>
    <name type="common">Western balsam poplar</name>
    <name type="synonym">Populus balsamifera subsp. trichocarpa</name>
    <dbReference type="NCBI Taxonomy" id="3694"/>
    <lineage>
        <taxon>Eukaryota</taxon>
        <taxon>Viridiplantae</taxon>
        <taxon>Streptophyta</taxon>
        <taxon>Embryophyta</taxon>
        <taxon>Tracheophyta</taxon>
        <taxon>Spermatophyta</taxon>
        <taxon>Magnoliopsida</taxon>
        <taxon>eudicotyledons</taxon>
        <taxon>Gunneridae</taxon>
        <taxon>Pentapetalae</taxon>
        <taxon>rosids</taxon>
        <taxon>fabids</taxon>
        <taxon>Malpighiales</taxon>
        <taxon>Salicaceae</taxon>
        <taxon>Saliceae</taxon>
        <taxon>Populus</taxon>
    </lineage>
</organism>
<evidence type="ECO:0000313" key="2">
    <source>
        <dbReference type="Proteomes" id="UP000006729"/>
    </source>
</evidence>
<evidence type="ECO:0000313" key="1">
    <source>
        <dbReference type="EMBL" id="KAI9380140.1"/>
    </source>
</evidence>
<comment type="caution">
    <text evidence="1">The sequence shown here is derived from an EMBL/GenBank/DDBJ whole genome shotgun (WGS) entry which is preliminary data.</text>
</comment>
<accession>A0ACC0RU74</accession>
<proteinExistence type="predicted"/>
<name>A0ACC0RU74_POPTR</name>
<dbReference type="Proteomes" id="UP000006729">
    <property type="component" value="Chromosome 16"/>
</dbReference>